<dbReference type="Pfam" id="PF13715">
    <property type="entry name" value="CarbopepD_reg_2"/>
    <property type="match status" value="1"/>
</dbReference>
<evidence type="ECO:0000256" key="5">
    <source>
        <dbReference type="ARBA" id="ARBA00022729"/>
    </source>
</evidence>
<dbReference type="Gene3D" id="2.170.130.10">
    <property type="entry name" value="TonB-dependent receptor, plug domain"/>
    <property type="match status" value="1"/>
</dbReference>
<protein>
    <submittedName>
        <fullName evidence="9">Putative TonB-dependent outer membrane receptor protein</fullName>
    </submittedName>
</protein>
<dbReference type="Pfam" id="PF07715">
    <property type="entry name" value="Plug"/>
    <property type="match status" value="1"/>
</dbReference>
<comment type="caution">
    <text evidence="9">The sequence shown here is derived from an EMBL/GenBank/DDBJ whole genome shotgun (WGS) entry which is preliminary data.</text>
</comment>
<dbReference type="InterPro" id="IPR037066">
    <property type="entry name" value="Plug_dom_sf"/>
</dbReference>
<dbReference type="EMBL" id="AAWS01000025">
    <property type="protein sequence ID" value="EAY27225.1"/>
    <property type="molecule type" value="Genomic_DNA"/>
</dbReference>
<evidence type="ECO:0000313" key="9">
    <source>
        <dbReference type="EMBL" id="EAY27225.1"/>
    </source>
</evidence>
<keyword evidence="10" id="KW-1185">Reference proteome</keyword>
<sequence length="797" mass="89667">MSTKTLLYNNQMNNLKFLLLLATWIGGIVGNQAHAQSRKVTLSGYLKDAQTGEGLIGATVFVKELASGTVTNTYGFYSLSLPKGKYTVSFSYIGYVAQTQKVNLQTQQTLHVELAEEVAQTDEVVITAEKLDKNVQSMQMSVQKISAKQIKSIPTFGGESDIIKVLQMTPGIQSVGEGTTGLFVRGGSADQNLILLDQAPVYNASHLMGFFSVFNSDAIKDVEVYKGGMPARYGGRLSSVVDIKMNEGNSKQFSGSGGIGLISSRLTLEGPIAKDKASFVVSGRRTYADMFLRLSNDKEIKDNRLYFYDLNAKTNVKLGENDRLFLSGYFGQDVLSVGNNFGFSWGNATSTLRWNHVFNSRLFMSTTLLYSRFNYSLFVNEGVQNFEWTSQLQNVSGKFDFSYFVAPELQVDFGYHNIYHTFSPGKLEPKGTSIFKKLEVPQKYALEQAGYISIDHKLTPALSLQYGLRFSAFSNIGKDRIFTYTKDAQGNSVATDTTHYGSGELYHTQMGFEPRIGARLLLNARSSVKVSYNRTRQYIHLASNSSAGFPSDVWVPSDPNIKPQIADQVGVGYFRNFHDNMYEFSVEGYYKWMQNQIDFRDNANLLLNEAISQELRPGEGWASGVELMLRKNKGNTTGWVSYTLSKTERKAAGINNGNPYAPRHDRRHSFNLIVNHEFSPRLSLALNFTYATGASVTMPAGRYIIDNKTVPYYTERNGYRMPAYHRMDLSLTWKRPQKRLFGKKFQGEWNLSIYNAYARKNPFSIQFRENENNPGKTQAEMTYLFGIMPSISYNFKF</sequence>
<comment type="subcellular location">
    <subcellularLocation>
        <location evidence="1">Cell outer membrane</location>
        <topology evidence="1">Multi-pass membrane protein</topology>
    </subcellularLocation>
</comment>
<dbReference type="Proteomes" id="UP000004095">
    <property type="component" value="Unassembled WGS sequence"/>
</dbReference>
<keyword evidence="2" id="KW-0813">Transport</keyword>
<organism evidence="9 10">
    <name type="scientific">Microscilla marina ATCC 23134</name>
    <dbReference type="NCBI Taxonomy" id="313606"/>
    <lineage>
        <taxon>Bacteria</taxon>
        <taxon>Pseudomonadati</taxon>
        <taxon>Bacteroidota</taxon>
        <taxon>Cytophagia</taxon>
        <taxon>Cytophagales</taxon>
        <taxon>Microscillaceae</taxon>
        <taxon>Microscilla</taxon>
    </lineage>
</organism>
<dbReference type="AlphaFoldDB" id="A1ZQS0"/>
<evidence type="ECO:0000256" key="2">
    <source>
        <dbReference type="ARBA" id="ARBA00022448"/>
    </source>
</evidence>
<dbReference type="eggNOG" id="COG4771">
    <property type="taxonomic scope" value="Bacteria"/>
</dbReference>
<evidence type="ECO:0000256" key="7">
    <source>
        <dbReference type="ARBA" id="ARBA00023237"/>
    </source>
</evidence>
<proteinExistence type="predicted"/>
<dbReference type="InterPro" id="IPR012910">
    <property type="entry name" value="Plug_dom"/>
</dbReference>
<dbReference type="SUPFAM" id="SSF56935">
    <property type="entry name" value="Porins"/>
    <property type="match status" value="1"/>
</dbReference>
<keyword evidence="7" id="KW-0998">Cell outer membrane</keyword>
<evidence type="ECO:0000256" key="4">
    <source>
        <dbReference type="ARBA" id="ARBA00022692"/>
    </source>
</evidence>
<evidence type="ECO:0000256" key="1">
    <source>
        <dbReference type="ARBA" id="ARBA00004571"/>
    </source>
</evidence>
<keyword evidence="3" id="KW-1134">Transmembrane beta strand</keyword>
<gene>
    <name evidence="9" type="ORF">M23134_06535</name>
</gene>
<name>A1ZQS0_MICM2</name>
<keyword evidence="9" id="KW-0675">Receptor</keyword>
<feature type="domain" description="TonB-dependent receptor plug" evidence="8">
    <location>
        <begin position="136"/>
        <end position="236"/>
    </location>
</feature>
<reference evidence="9 10" key="1">
    <citation type="submission" date="2007-01" db="EMBL/GenBank/DDBJ databases">
        <authorList>
            <person name="Haygood M."/>
            <person name="Podell S."/>
            <person name="Anderson C."/>
            <person name="Hopkinson B."/>
            <person name="Roe K."/>
            <person name="Barbeau K."/>
            <person name="Gaasterland T."/>
            <person name="Ferriera S."/>
            <person name="Johnson J."/>
            <person name="Kravitz S."/>
            <person name="Beeson K."/>
            <person name="Sutton G."/>
            <person name="Rogers Y.-H."/>
            <person name="Friedman R."/>
            <person name="Frazier M."/>
            <person name="Venter J.C."/>
        </authorList>
    </citation>
    <scope>NUCLEOTIDE SEQUENCE [LARGE SCALE GENOMIC DNA]</scope>
    <source>
        <strain evidence="9 10">ATCC 23134</strain>
    </source>
</reference>
<evidence type="ECO:0000313" key="10">
    <source>
        <dbReference type="Proteomes" id="UP000004095"/>
    </source>
</evidence>
<evidence type="ECO:0000256" key="6">
    <source>
        <dbReference type="ARBA" id="ARBA00023136"/>
    </source>
</evidence>
<dbReference type="InterPro" id="IPR036942">
    <property type="entry name" value="Beta-barrel_TonB_sf"/>
</dbReference>
<keyword evidence="4" id="KW-0812">Transmembrane</keyword>
<dbReference type="GO" id="GO:0044718">
    <property type="term" value="P:siderophore transmembrane transport"/>
    <property type="evidence" value="ECO:0007669"/>
    <property type="project" value="TreeGrafter"/>
</dbReference>
<dbReference type="SUPFAM" id="SSF49464">
    <property type="entry name" value="Carboxypeptidase regulatory domain-like"/>
    <property type="match status" value="1"/>
</dbReference>
<dbReference type="PANTHER" id="PTHR30069:SF29">
    <property type="entry name" value="HEMOGLOBIN AND HEMOGLOBIN-HAPTOGLOBIN-BINDING PROTEIN 1-RELATED"/>
    <property type="match status" value="1"/>
</dbReference>
<dbReference type="Gene3D" id="2.60.40.1120">
    <property type="entry name" value="Carboxypeptidase-like, regulatory domain"/>
    <property type="match status" value="1"/>
</dbReference>
<dbReference type="GO" id="GO:0015344">
    <property type="term" value="F:siderophore uptake transmembrane transporter activity"/>
    <property type="evidence" value="ECO:0007669"/>
    <property type="project" value="TreeGrafter"/>
</dbReference>
<keyword evidence="5" id="KW-0732">Signal</keyword>
<dbReference type="GO" id="GO:0009279">
    <property type="term" value="C:cell outer membrane"/>
    <property type="evidence" value="ECO:0007669"/>
    <property type="project" value="UniProtKB-SubCell"/>
</dbReference>
<accession>A1ZQS0</accession>
<dbReference type="InterPro" id="IPR008969">
    <property type="entry name" value="CarboxyPept-like_regulatory"/>
</dbReference>
<dbReference type="Gene3D" id="2.40.170.20">
    <property type="entry name" value="TonB-dependent receptor, beta-barrel domain"/>
    <property type="match status" value="1"/>
</dbReference>
<evidence type="ECO:0000256" key="3">
    <source>
        <dbReference type="ARBA" id="ARBA00022452"/>
    </source>
</evidence>
<dbReference type="PANTHER" id="PTHR30069">
    <property type="entry name" value="TONB-DEPENDENT OUTER MEMBRANE RECEPTOR"/>
    <property type="match status" value="1"/>
</dbReference>
<dbReference type="InterPro" id="IPR039426">
    <property type="entry name" value="TonB-dep_rcpt-like"/>
</dbReference>
<evidence type="ECO:0000259" key="8">
    <source>
        <dbReference type="Pfam" id="PF07715"/>
    </source>
</evidence>
<keyword evidence="6" id="KW-0472">Membrane</keyword>